<name>A0AAD7XBC0_9APHY</name>
<sequence length="751" mass="82243">MTAKDELHSRDDLMKLTVPLLKALCKEKKISGYSKLGKQALIQKLVQASCSSGNSLAAAPCPLVSDSPSLFTSKAVDVVTKCNFTYALPHGSMLTDGDRSASNGPSLAISLRTAAPAQRKGESSALKVPLKRSSKPLGDVISVSVLPSGIVSHAGAPSSSALTNNVPSQAAEQSVFWPAEPLAALTGGSYRDRNARENIVTNPGLDVNQQKRKIPSDIPSTAKRPRIQPRTTSIQQPQLGSQLNAHDSARKHPQSGSSVVVDSSQPFHASPVATSTTCSATPSFLSHTLPKRFKPLVVDKSKLPCQTPVCLSSAAAAAKATQPHDGKAPPQDLAAPLYYLDLPISLTPVPILRPISLPPPLAQRKRVAAWAVILSGLSDAERAVCALVSRTFRYAVYLSATSILNRDFCGRRLQDVSKQYSQAMTNMWPYLHLRNAEMTRCQRIYEASFVARFFRRCGYDNPITQRLWTSPDNQKQLVIAIRFALTRMWFELSVGTSSGTKEDPDTWLNGTISDVQEVVESEIWLVSLVYPSSTTRARKQEMVYVLEATCEVIGRLPESLRDEHVQNIATIPLRADWFAYVAERSARSSDDASLLSRLKWSCHEEYDRGMSRLWLKRIAQEGEVGLVKRSVAERYILACVVSNSISGPWMTAHAMAQDFAGLASRTGLAKENKKAKAVNLYLPEHHHVESVHFATPRGEPLHPALATVQTPHREYFILRDNGMQVGCDEEGVAAIWQEVLECDHIGKESIA</sequence>
<proteinExistence type="predicted"/>
<feature type="compositionally biased region" description="Polar residues" evidence="1">
    <location>
        <begin position="229"/>
        <end position="245"/>
    </location>
</feature>
<accession>A0AAD7XBC0</accession>
<dbReference type="Proteomes" id="UP001215151">
    <property type="component" value="Unassembled WGS sequence"/>
</dbReference>
<dbReference type="AlphaFoldDB" id="A0AAD7XBC0"/>
<reference evidence="2" key="1">
    <citation type="submission" date="2022-11" db="EMBL/GenBank/DDBJ databases">
        <title>Genome Sequence of Cubamyces cubensis.</title>
        <authorList>
            <person name="Buettner E."/>
        </authorList>
    </citation>
    <scope>NUCLEOTIDE SEQUENCE</scope>
    <source>
        <strain evidence="2">MPL-01</strain>
    </source>
</reference>
<dbReference type="EMBL" id="JAPEVG010000144">
    <property type="protein sequence ID" value="KAJ8481147.1"/>
    <property type="molecule type" value="Genomic_DNA"/>
</dbReference>
<evidence type="ECO:0000313" key="2">
    <source>
        <dbReference type="EMBL" id="KAJ8481147.1"/>
    </source>
</evidence>
<evidence type="ECO:0000313" key="3">
    <source>
        <dbReference type="Proteomes" id="UP001215151"/>
    </source>
</evidence>
<comment type="caution">
    <text evidence="2">The sequence shown here is derived from an EMBL/GenBank/DDBJ whole genome shotgun (WGS) entry which is preliminary data.</text>
</comment>
<evidence type="ECO:0008006" key="4">
    <source>
        <dbReference type="Google" id="ProtNLM"/>
    </source>
</evidence>
<organism evidence="2 3">
    <name type="scientific">Trametes cubensis</name>
    <dbReference type="NCBI Taxonomy" id="1111947"/>
    <lineage>
        <taxon>Eukaryota</taxon>
        <taxon>Fungi</taxon>
        <taxon>Dikarya</taxon>
        <taxon>Basidiomycota</taxon>
        <taxon>Agaricomycotina</taxon>
        <taxon>Agaricomycetes</taxon>
        <taxon>Polyporales</taxon>
        <taxon>Polyporaceae</taxon>
        <taxon>Trametes</taxon>
    </lineage>
</organism>
<keyword evidence="3" id="KW-1185">Reference proteome</keyword>
<protein>
    <recommendedName>
        <fullName evidence="4">Rho termination factor N-terminal domain-containing protein</fullName>
    </recommendedName>
</protein>
<gene>
    <name evidence="2" type="ORF">ONZ51_g6200</name>
</gene>
<evidence type="ECO:0000256" key="1">
    <source>
        <dbReference type="SAM" id="MobiDB-lite"/>
    </source>
</evidence>
<feature type="region of interest" description="Disordered" evidence="1">
    <location>
        <begin position="200"/>
        <end position="263"/>
    </location>
</feature>